<dbReference type="GO" id="GO:0005524">
    <property type="term" value="F:ATP binding"/>
    <property type="evidence" value="ECO:0007669"/>
    <property type="project" value="UniProtKB-KW"/>
</dbReference>
<gene>
    <name evidence="5" type="ORF">CA2015_4303</name>
</gene>
<dbReference type="SMART" id="SM00796">
    <property type="entry name" value="AHS1"/>
    <property type="match status" value="1"/>
</dbReference>
<keyword evidence="1" id="KW-0547">Nucleotide-binding</keyword>
<dbReference type="PANTHER" id="PTHR34698">
    <property type="entry name" value="5-OXOPROLINASE SUBUNIT B"/>
    <property type="match status" value="1"/>
</dbReference>
<keyword evidence="6" id="KW-1185">Reference proteome</keyword>
<keyword evidence="3" id="KW-0067">ATP-binding</keyword>
<keyword evidence="2 5" id="KW-0378">Hydrolase</keyword>
<dbReference type="SUPFAM" id="SSF50891">
    <property type="entry name" value="Cyclophilin-like"/>
    <property type="match status" value="1"/>
</dbReference>
<proteinExistence type="predicted"/>
<dbReference type="PANTHER" id="PTHR34698:SF2">
    <property type="entry name" value="5-OXOPROLINASE SUBUNIT B"/>
    <property type="match status" value="1"/>
</dbReference>
<evidence type="ECO:0000259" key="4">
    <source>
        <dbReference type="SMART" id="SM00796"/>
    </source>
</evidence>
<name>A0A0H4PKW0_9BACT</name>
<evidence type="ECO:0000313" key="5">
    <source>
        <dbReference type="EMBL" id="AKP53648.1"/>
    </source>
</evidence>
<accession>A0A0H4PKW0</accession>
<dbReference type="InterPro" id="IPR010016">
    <property type="entry name" value="PxpB"/>
</dbReference>
<dbReference type="PATRIC" id="fig|320787.5.peg.4717"/>
<evidence type="ECO:0000256" key="3">
    <source>
        <dbReference type="ARBA" id="ARBA00022840"/>
    </source>
</evidence>
<dbReference type="AlphaFoldDB" id="A0A0H4PKW0"/>
<dbReference type="Proteomes" id="UP000036520">
    <property type="component" value="Chromosome"/>
</dbReference>
<sequence length="239" mass="27324">MKYPIQIFSLGPKIIELHWPKIIAEDVLLEIIALKNNIENKYSPIISSIYHSYQVLSIQLKEIEYASEVTTWLKEFIKRPMSRENLPARWIWTVPVCYAPEIVSSQNQYLQEKNMDLETLIEYHTSKSFLLYFYGFLPGFMYLGGLPETLHIPRKTIPDRKISKGSVAIGGSQTGIYPVDSPGGWYVVGKTPVAIFENGQVKLPFNPGDKVQFASISPQRYTELQEGSVHNWEKTAYCG</sequence>
<dbReference type="RefSeq" id="WP_048643729.1">
    <property type="nucleotide sequence ID" value="NZ_CP012040.1"/>
</dbReference>
<reference evidence="5 6" key="1">
    <citation type="submission" date="2015-07" db="EMBL/GenBank/DDBJ databases">
        <authorList>
            <person name="Kim K.M."/>
        </authorList>
    </citation>
    <scope>NUCLEOTIDE SEQUENCE [LARGE SCALE GENOMIC DNA]</scope>
    <source>
        <strain evidence="5 6">KCTC 12363</strain>
    </source>
</reference>
<evidence type="ECO:0000313" key="6">
    <source>
        <dbReference type="Proteomes" id="UP000036520"/>
    </source>
</evidence>
<organism evidence="5 6">
    <name type="scientific">Cyclobacterium amurskyense</name>
    <dbReference type="NCBI Taxonomy" id="320787"/>
    <lineage>
        <taxon>Bacteria</taxon>
        <taxon>Pseudomonadati</taxon>
        <taxon>Bacteroidota</taxon>
        <taxon>Cytophagia</taxon>
        <taxon>Cytophagales</taxon>
        <taxon>Cyclobacteriaceae</taxon>
        <taxon>Cyclobacterium</taxon>
    </lineage>
</organism>
<dbReference type="STRING" id="320787.CA2015_4303"/>
<dbReference type="InterPro" id="IPR029000">
    <property type="entry name" value="Cyclophilin-like_dom_sf"/>
</dbReference>
<dbReference type="EMBL" id="CP012040">
    <property type="protein sequence ID" value="AKP53648.1"/>
    <property type="molecule type" value="Genomic_DNA"/>
</dbReference>
<dbReference type="KEGG" id="camu:CA2015_4303"/>
<dbReference type="GO" id="GO:0016787">
    <property type="term" value="F:hydrolase activity"/>
    <property type="evidence" value="ECO:0007669"/>
    <property type="project" value="UniProtKB-KW"/>
</dbReference>
<dbReference type="Gene3D" id="2.40.100.10">
    <property type="entry name" value="Cyclophilin-like"/>
    <property type="match status" value="1"/>
</dbReference>
<evidence type="ECO:0000256" key="1">
    <source>
        <dbReference type="ARBA" id="ARBA00022741"/>
    </source>
</evidence>
<feature type="domain" description="Carboxyltransferase" evidence="4">
    <location>
        <begin position="5"/>
        <end position="203"/>
    </location>
</feature>
<dbReference type="InterPro" id="IPR003833">
    <property type="entry name" value="CT_C_D"/>
</dbReference>
<dbReference type="Pfam" id="PF02682">
    <property type="entry name" value="CT_C_D"/>
    <property type="match status" value="1"/>
</dbReference>
<evidence type="ECO:0000256" key="2">
    <source>
        <dbReference type="ARBA" id="ARBA00022801"/>
    </source>
</evidence>
<dbReference type="OrthoDB" id="9778567at2"/>
<protein>
    <submittedName>
        <fullName evidence="5">Allophanate hydrolase 2 subunit 1</fullName>
    </submittedName>
</protein>